<evidence type="ECO:0000313" key="2">
    <source>
        <dbReference type="Proteomes" id="UP001235939"/>
    </source>
</evidence>
<dbReference type="Gene3D" id="3.30.420.10">
    <property type="entry name" value="Ribonuclease H-like superfamily/Ribonuclease H"/>
    <property type="match status" value="1"/>
</dbReference>
<dbReference type="Proteomes" id="UP001235939">
    <property type="component" value="Chromosome 13"/>
</dbReference>
<protein>
    <submittedName>
        <fullName evidence="1">K02A2.6-like</fullName>
    </submittedName>
</protein>
<organism evidence="1 2">
    <name type="scientific">Cordylochernes scorpioides</name>
    <dbReference type="NCBI Taxonomy" id="51811"/>
    <lineage>
        <taxon>Eukaryota</taxon>
        <taxon>Metazoa</taxon>
        <taxon>Ecdysozoa</taxon>
        <taxon>Arthropoda</taxon>
        <taxon>Chelicerata</taxon>
        <taxon>Arachnida</taxon>
        <taxon>Pseudoscorpiones</taxon>
        <taxon>Cheliferoidea</taxon>
        <taxon>Chernetidae</taxon>
        <taxon>Cordylochernes</taxon>
    </lineage>
</organism>
<name>A0ABY6L6Q5_9ARAC</name>
<reference evidence="1 2" key="1">
    <citation type="submission" date="2022-01" db="EMBL/GenBank/DDBJ databases">
        <title>A chromosomal length assembly of Cordylochernes scorpioides.</title>
        <authorList>
            <person name="Zeh D."/>
            <person name="Zeh J."/>
        </authorList>
    </citation>
    <scope>NUCLEOTIDE SEQUENCE [LARGE SCALE GENOMIC DNA]</scope>
    <source>
        <strain evidence="1">IN4F17</strain>
        <tissue evidence="1">Whole Body</tissue>
    </source>
</reference>
<accession>A0ABY6L6Q5</accession>
<proteinExistence type="predicted"/>
<dbReference type="EMBL" id="CP092875">
    <property type="protein sequence ID" value="UYV75598.1"/>
    <property type="molecule type" value="Genomic_DNA"/>
</dbReference>
<evidence type="ECO:0000313" key="1">
    <source>
        <dbReference type="EMBL" id="UYV75598.1"/>
    </source>
</evidence>
<sequence>MISMYVNTDQKYWDEALPFITYAYYRAILETTGYSSFFLLFRREAMFFFFERWEYLSVDPSIDDYDEYIKYYLDKISRSRKLVINNTEKTQERMKNNYDKKHKERSYEPGELVVVWTLISKIRKCVKLLRKYLGLYRILNKLSSVNYLCYQEHNTSSTILTGYGYVQAYYAEILKEDPISPHCYNEEQTVD</sequence>
<gene>
    <name evidence="1" type="ORF">LAZ67_13000698</name>
</gene>
<keyword evidence="2" id="KW-1185">Reference proteome</keyword>
<dbReference type="InterPro" id="IPR036397">
    <property type="entry name" value="RNaseH_sf"/>
</dbReference>